<dbReference type="Pfam" id="PF05569">
    <property type="entry name" value="Peptidase_M56"/>
    <property type="match status" value="1"/>
</dbReference>
<protein>
    <submittedName>
        <fullName evidence="3">M56 family metallopeptidase</fullName>
    </submittedName>
</protein>
<reference evidence="3 4" key="1">
    <citation type="submission" date="2023-01" db="EMBL/GenBank/DDBJ databases">
        <authorList>
            <person name="Yoon J.-W."/>
        </authorList>
    </citation>
    <scope>NUCLEOTIDE SEQUENCE [LARGE SCALE GENOMIC DNA]</scope>
    <source>
        <strain evidence="3 4">KMU-50</strain>
    </source>
</reference>
<evidence type="ECO:0000313" key="3">
    <source>
        <dbReference type="EMBL" id="MDA5095604.1"/>
    </source>
</evidence>
<feature type="transmembrane region" description="Helical" evidence="1">
    <location>
        <begin position="115"/>
        <end position="140"/>
    </location>
</feature>
<keyword evidence="1" id="KW-0472">Membrane</keyword>
<evidence type="ECO:0000313" key="4">
    <source>
        <dbReference type="Proteomes" id="UP001528040"/>
    </source>
</evidence>
<dbReference type="PANTHER" id="PTHR34978:SF3">
    <property type="entry name" value="SLR0241 PROTEIN"/>
    <property type="match status" value="1"/>
</dbReference>
<keyword evidence="1" id="KW-0812">Transmembrane</keyword>
<dbReference type="InterPro" id="IPR052173">
    <property type="entry name" value="Beta-lactam_resp_regulator"/>
</dbReference>
<keyword evidence="4" id="KW-1185">Reference proteome</keyword>
<organism evidence="3 4">
    <name type="scientific">Aliiroseovarius salicola</name>
    <dbReference type="NCBI Taxonomy" id="3009082"/>
    <lineage>
        <taxon>Bacteria</taxon>
        <taxon>Pseudomonadati</taxon>
        <taxon>Pseudomonadota</taxon>
        <taxon>Alphaproteobacteria</taxon>
        <taxon>Rhodobacterales</taxon>
        <taxon>Paracoccaceae</taxon>
        <taxon>Aliiroseovarius</taxon>
    </lineage>
</organism>
<dbReference type="InterPro" id="IPR008756">
    <property type="entry name" value="Peptidase_M56"/>
</dbReference>
<dbReference type="RefSeq" id="WP_271055316.1">
    <property type="nucleotide sequence ID" value="NZ_JAQIIO010000012.1"/>
</dbReference>
<feature type="transmembrane region" description="Helical" evidence="1">
    <location>
        <begin position="46"/>
        <end position="69"/>
    </location>
</feature>
<proteinExistence type="predicted"/>
<sequence>MEAEVWLNTYLDLNLLVIAGTAIWFGLRWGIARTSLNSAFRPQLRLLNALTVFLALTPLLALALTTWIVTRPPNLSDMLVSQYLHGNVSISASTFETILGLREDFVREMITGQALWAQVLTGVLMVGTVLVTLQVIVSILRLRHGLKHTHLYKRIGHVDLLISDTARVAYSTRGLLRRYVVLPAPLLLDAEDLRLTIAHELQHFRQRDVECEFLLETLRPFTFWNPFFFLWRRQVRMLREYACDQALIARHRMDARAYCECLIRACAKAAQEPVFFTRTTPAVALVDRRETRYNSSLRNRILAVAAVEEDHGKDHGPLWLFLSGCLISAVIITMLLMQRPGDWSHDRIMLSTIVNLERMANRQNTFQSPLMGAGEGMSLPQAK</sequence>
<dbReference type="PANTHER" id="PTHR34978">
    <property type="entry name" value="POSSIBLE SENSOR-TRANSDUCER PROTEIN BLAR"/>
    <property type="match status" value="1"/>
</dbReference>
<feature type="domain" description="Peptidase M56" evidence="2">
    <location>
        <begin position="157"/>
        <end position="274"/>
    </location>
</feature>
<dbReference type="EMBL" id="JAQIIO010000012">
    <property type="protein sequence ID" value="MDA5095604.1"/>
    <property type="molecule type" value="Genomic_DNA"/>
</dbReference>
<name>A0ABT4W503_9RHOB</name>
<evidence type="ECO:0000259" key="2">
    <source>
        <dbReference type="Pfam" id="PF05569"/>
    </source>
</evidence>
<keyword evidence="1" id="KW-1133">Transmembrane helix</keyword>
<dbReference type="Proteomes" id="UP001528040">
    <property type="component" value="Unassembled WGS sequence"/>
</dbReference>
<evidence type="ECO:0000256" key="1">
    <source>
        <dbReference type="SAM" id="Phobius"/>
    </source>
</evidence>
<gene>
    <name evidence="3" type="ORF">O2N63_16055</name>
</gene>
<dbReference type="CDD" id="cd07341">
    <property type="entry name" value="M56_BlaR1_MecR1_like"/>
    <property type="match status" value="1"/>
</dbReference>
<feature type="transmembrane region" description="Helical" evidence="1">
    <location>
        <begin position="318"/>
        <end position="337"/>
    </location>
</feature>
<comment type="caution">
    <text evidence="3">The sequence shown here is derived from an EMBL/GenBank/DDBJ whole genome shotgun (WGS) entry which is preliminary data.</text>
</comment>
<feature type="transmembrane region" description="Helical" evidence="1">
    <location>
        <begin position="6"/>
        <end position="25"/>
    </location>
</feature>
<accession>A0ABT4W503</accession>